<evidence type="ECO:0000259" key="17">
    <source>
        <dbReference type="Pfam" id="PF10531"/>
    </source>
</evidence>
<keyword evidence="7" id="KW-0732">Signal</keyword>
<dbReference type="Pfam" id="PF10531">
    <property type="entry name" value="SLBB"/>
    <property type="match status" value="4"/>
</dbReference>
<feature type="domain" description="SLBB" evidence="18">
    <location>
        <begin position="226"/>
        <end position="302"/>
    </location>
</feature>
<dbReference type="GO" id="GO:0015159">
    <property type="term" value="F:polysaccharide transmembrane transporter activity"/>
    <property type="evidence" value="ECO:0007669"/>
    <property type="project" value="InterPro"/>
</dbReference>
<evidence type="ECO:0000256" key="12">
    <source>
        <dbReference type="ARBA" id="ARBA00023139"/>
    </source>
</evidence>
<sequence>MGMHKLITLILCFISFSGVLYAQSMSDDQIIQYVKQGQLSGKSQNQLALELQTKGVTVQQLNRIVKQHESGQKTNRDNTNPSTLSRNRNKVNESPIKGQFTDVDSTDVLPFEEIKEKVFGRDIFNNKNLTFEPNTNLATPENYRLGPGDQVIIDIWGVSQNTFTESISPDGNIIIKNIGPVYLNGLTIKEANSYIEKKFNSIYSGAIGNNSSNIKLTLGQVRSIQINIMGEVSLPGTYTLSPFSSVFHALYRAGGISDIGSLRNIKVMRGGTQIADLDVYDYILKGKFKDDIRLMEGDVIIVPPYDCIVNITGKVKRPMLYEMKNTESAALLLDYAGGFTGDAYKKSLRLMRKSGRELQIFNIDETEYTTFKMTDGDSVAVGAVIDRFENRVEIKGAVFREGLYELNSKVNSVRKLIEKAEGLTGDAFLNRAELRRLHDNLTLEIIPVDLKSILNDPSTDILLQKNDILYIASIHDLKEEGTLTIHGDVARPGSFPFAKNTTLEDLVIQAGGLLESASTVRIDIARRIKDSKSTTINREVGQTFTFALKDGLIIDGKTNFVLEPFDEVYVRRSPGYQIQQNVSVLGEVLFGGNHALTVKNERLSDLIKKAGGLTQEAYPQGARLLRKMSDEEVARMEKTMQIAKKGGNKDSIDINQLEVDSIYTVGIQLEKALAKPGSDFDLVLREGDKLIVPQYVNTVKINGAVMFPNTVLYEKGKNIKYYISQAGGFGQTAQKNKAYVVYMNGTVAQLKGNSAKKIQPGCEIIVPNKQEKKGMSLGEIIGLSSSIASLGAIVATLLTLTK</sequence>
<feature type="domain" description="Soluble ligand binding" evidence="17">
    <location>
        <begin position="699"/>
        <end position="748"/>
    </location>
</feature>
<name>A0A644UJF3_9ZZZZ</name>
<keyword evidence="6" id="KW-0812">Transmembrane</keyword>
<comment type="subcellular location">
    <subcellularLocation>
        <location evidence="1">Cell outer membrane</location>
        <topology evidence="1">Multi-pass membrane protein</topology>
    </subcellularLocation>
</comment>
<organism evidence="19">
    <name type="scientific">bioreactor metagenome</name>
    <dbReference type="NCBI Taxonomy" id="1076179"/>
    <lineage>
        <taxon>unclassified sequences</taxon>
        <taxon>metagenomes</taxon>
        <taxon>ecological metagenomes</taxon>
    </lineage>
</organism>
<dbReference type="EMBL" id="VSSQ01000123">
    <property type="protein sequence ID" value="MPL79146.1"/>
    <property type="molecule type" value="Genomic_DNA"/>
</dbReference>
<evidence type="ECO:0000256" key="11">
    <source>
        <dbReference type="ARBA" id="ARBA00023136"/>
    </source>
</evidence>
<evidence type="ECO:0000259" key="16">
    <source>
        <dbReference type="Pfam" id="PF02563"/>
    </source>
</evidence>
<evidence type="ECO:0000256" key="8">
    <source>
        <dbReference type="ARBA" id="ARBA00023047"/>
    </source>
</evidence>
<dbReference type="InterPro" id="IPR054765">
    <property type="entry name" value="SLBB_dom"/>
</dbReference>
<keyword evidence="10" id="KW-0626">Porin</keyword>
<comment type="caution">
    <text evidence="19">The sequence shown here is derived from an EMBL/GenBank/DDBJ whole genome shotgun (WGS) entry which is preliminary data.</text>
</comment>
<keyword evidence="4" id="KW-1134">Transmembrane beta strand</keyword>
<protein>
    <recommendedName>
        <fullName evidence="20">Polysialic acid transport protein KpsD</fullName>
    </recommendedName>
</protein>
<feature type="domain" description="Soluble ligand binding" evidence="17">
    <location>
        <begin position="484"/>
        <end position="536"/>
    </location>
</feature>
<evidence type="ECO:0000256" key="1">
    <source>
        <dbReference type="ARBA" id="ARBA00004571"/>
    </source>
</evidence>
<dbReference type="GO" id="GO:0006811">
    <property type="term" value="P:monoatomic ion transport"/>
    <property type="evidence" value="ECO:0007669"/>
    <property type="project" value="UniProtKB-KW"/>
</dbReference>
<evidence type="ECO:0000256" key="10">
    <source>
        <dbReference type="ARBA" id="ARBA00023114"/>
    </source>
</evidence>
<dbReference type="GO" id="GO:0046930">
    <property type="term" value="C:pore complex"/>
    <property type="evidence" value="ECO:0007669"/>
    <property type="project" value="UniProtKB-KW"/>
</dbReference>
<keyword evidence="9" id="KW-0406">Ion transport</keyword>
<dbReference type="GO" id="GO:0015288">
    <property type="term" value="F:porin activity"/>
    <property type="evidence" value="ECO:0007669"/>
    <property type="project" value="UniProtKB-KW"/>
</dbReference>
<evidence type="ECO:0000256" key="13">
    <source>
        <dbReference type="ARBA" id="ARBA00023237"/>
    </source>
</evidence>
<dbReference type="AlphaFoldDB" id="A0A644UJF3"/>
<dbReference type="PANTHER" id="PTHR33619">
    <property type="entry name" value="POLYSACCHARIDE EXPORT PROTEIN GFCE-RELATED"/>
    <property type="match status" value="1"/>
</dbReference>
<gene>
    <name evidence="19" type="ORF">SDC9_25021</name>
</gene>
<evidence type="ECO:0000256" key="4">
    <source>
        <dbReference type="ARBA" id="ARBA00022452"/>
    </source>
</evidence>
<evidence type="ECO:0000256" key="6">
    <source>
        <dbReference type="ARBA" id="ARBA00022692"/>
    </source>
</evidence>
<feature type="domain" description="Polysaccharide export protein N-terminal" evidence="16">
    <location>
        <begin position="139"/>
        <end position="203"/>
    </location>
</feature>
<keyword evidence="8" id="KW-0625">Polysaccharide transport</keyword>
<reference evidence="19" key="1">
    <citation type="submission" date="2019-08" db="EMBL/GenBank/DDBJ databases">
        <authorList>
            <person name="Kucharzyk K."/>
            <person name="Murdoch R.W."/>
            <person name="Higgins S."/>
            <person name="Loffler F."/>
        </authorList>
    </citation>
    <scope>NUCLEOTIDE SEQUENCE</scope>
</reference>
<dbReference type="Pfam" id="PF02563">
    <property type="entry name" value="Poly_export"/>
    <property type="match status" value="1"/>
</dbReference>
<evidence type="ECO:0000259" key="18">
    <source>
        <dbReference type="Pfam" id="PF22461"/>
    </source>
</evidence>
<keyword evidence="5" id="KW-0762">Sugar transport</keyword>
<keyword evidence="11" id="KW-0472">Membrane</keyword>
<dbReference type="InterPro" id="IPR049712">
    <property type="entry name" value="Poly_export"/>
</dbReference>
<evidence type="ECO:0000256" key="3">
    <source>
        <dbReference type="ARBA" id="ARBA00022448"/>
    </source>
</evidence>
<feature type="region of interest" description="Disordered" evidence="15">
    <location>
        <begin position="66"/>
        <end position="97"/>
    </location>
</feature>
<evidence type="ECO:0000313" key="19">
    <source>
        <dbReference type="EMBL" id="MPL79146.1"/>
    </source>
</evidence>
<keyword evidence="14" id="KW-0449">Lipoprotein</keyword>
<evidence type="ECO:0000256" key="15">
    <source>
        <dbReference type="SAM" id="MobiDB-lite"/>
    </source>
</evidence>
<feature type="domain" description="Soluble ligand binding" evidence="17">
    <location>
        <begin position="582"/>
        <end position="634"/>
    </location>
</feature>
<dbReference type="InterPro" id="IPR003715">
    <property type="entry name" value="Poly_export_N"/>
</dbReference>
<proteinExistence type="inferred from homology"/>
<evidence type="ECO:0008006" key="20">
    <source>
        <dbReference type="Google" id="ProtNLM"/>
    </source>
</evidence>
<feature type="compositionally biased region" description="Polar residues" evidence="15">
    <location>
        <begin position="77"/>
        <end position="86"/>
    </location>
</feature>
<evidence type="ECO:0000256" key="14">
    <source>
        <dbReference type="ARBA" id="ARBA00023288"/>
    </source>
</evidence>
<dbReference type="InterPro" id="IPR019554">
    <property type="entry name" value="Soluble_ligand-bd"/>
</dbReference>
<evidence type="ECO:0000256" key="9">
    <source>
        <dbReference type="ARBA" id="ARBA00023065"/>
    </source>
</evidence>
<evidence type="ECO:0000256" key="7">
    <source>
        <dbReference type="ARBA" id="ARBA00022729"/>
    </source>
</evidence>
<keyword evidence="12" id="KW-0564">Palmitate</keyword>
<dbReference type="PANTHER" id="PTHR33619:SF3">
    <property type="entry name" value="POLYSACCHARIDE EXPORT PROTEIN GFCE-RELATED"/>
    <property type="match status" value="1"/>
</dbReference>
<evidence type="ECO:0000256" key="5">
    <source>
        <dbReference type="ARBA" id="ARBA00022597"/>
    </source>
</evidence>
<dbReference type="Pfam" id="PF22461">
    <property type="entry name" value="SLBB_2"/>
    <property type="match status" value="1"/>
</dbReference>
<keyword evidence="3" id="KW-0813">Transport</keyword>
<comment type="similarity">
    <text evidence="2">Belongs to the BexD/CtrA/VexA family.</text>
</comment>
<accession>A0A644UJF3</accession>
<dbReference type="GO" id="GO:0009279">
    <property type="term" value="C:cell outer membrane"/>
    <property type="evidence" value="ECO:0007669"/>
    <property type="project" value="UniProtKB-SubCell"/>
</dbReference>
<feature type="compositionally biased region" description="Basic and acidic residues" evidence="15">
    <location>
        <begin position="66"/>
        <end position="76"/>
    </location>
</feature>
<keyword evidence="13" id="KW-0998">Cell outer membrane</keyword>
<dbReference type="Gene3D" id="3.10.560.10">
    <property type="entry name" value="Outer membrane lipoprotein wza domain like"/>
    <property type="match status" value="6"/>
</dbReference>
<evidence type="ECO:0000256" key="2">
    <source>
        <dbReference type="ARBA" id="ARBA00009450"/>
    </source>
</evidence>
<feature type="domain" description="Soluble ligand binding" evidence="17">
    <location>
        <begin position="308"/>
        <end position="358"/>
    </location>
</feature>